<evidence type="ECO:0000256" key="1">
    <source>
        <dbReference type="SAM" id="MobiDB-lite"/>
    </source>
</evidence>
<evidence type="ECO:0000256" key="2">
    <source>
        <dbReference type="SAM" id="Phobius"/>
    </source>
</evidence>
<keyword evidence="4" id="KW-1185">Reference proteome</keyword>
<organism evidence="3 4">
    <name type="scientific">Phytophthora citrophthora</name>
    <dbReference type="NCBI Taxonomy" id="4793"/>
    <lineage>
        <taxon>Eukaryota</taxon>
        <taxon>Sar</taxon>
        <taxon>Stramenopiles</taxon>
        <taxon>Oomycota</taxon>
        <taxon>Peronosporomycetes</taxon>
        <taxon>Peronosporales</taxon>
        <taxon>Peronosporaceae</taxon>
        <taxon>Phytophthora</taxon>
    </lineage>
</organism>
<sequence>MRAERGEEAAMLLSAHQQAAQRDVNRMRQRRHTIRTLIGVFGAVALFVGCIAAVDVFAMNGNGGEPMTLEVTTMSDNEEAMAMEAQFGWSSIGYGWCSMRASTYCMFSGDKEKCKNGFKCYRNRSESKNEGGNGSGSGFGNATVGDYGNHTFGDGEVGSHLSSREGTTVGSEEEEEWGEEGEEEWGEEEEGEEGEKAEEVPQMGGED</sequence>
<dbReference type="AlphaFoldDB" id="A0AAD9GI98"/>
<reference evidence="3" key="1">
    <citation type="submission" date="2023-08" db="EMBL/GenBank/DDBJ databases">
        <title>Reference Genome Resource for the Citrus Pathogen Phytophthora citrophthora.</title>
        <authorList>
            <person name="Moller H."/>
            <person name="Coetzee B."/>
            <person name="Rose L.J."/>
            <person name="Van Niekerk J.M."/>
        </authorList>
    </citation>
    <scope>NUCLEOTIDE SEQUENCE</scope>
    <source>
        <strain evidence="3">STE-U-9442</strain>
    </source>
</reference>
<feature type="region of interest" description="Disordered" evidence="1">
    <location>
        <begin position="147"/>
        <end position="207"/>
    </location>
</feature>
<feature type="transmembrane region" description="Helical" evidence="2">
    <location>
        <begin position="36"/>
        <end position="59"/>
    </location>
</feature>
<protein>
    <submittedName>
        <fullName evidence="3">Uncharacterized protein</fullName>
    </submittedName>
</protein>
<feature type="compositionally biased region" description="Polar residues" evidence="1">
    <location>
        <begin position="160"/>
        <end position="170"/>
    </location>
</feature>
<keyword evidence="2" id="KW-0812">Transmembrane</keyword>
<name>A0AAD9GI98_9STRA</name>
<comment type="caution">
    <text evidence="3">The sequence shown here is derived from an EMBL/GenBank/DDBJ whole genome shotgun (WGS) entry which is preliminary data.</text>
</comment>
<evidence type="ECO:0000313" key="4">
    <source>
        <dbReference type="Proteomes" id="UP001259832"/>
    </source>
</evidence>
<dbReference type="Proteomes" id="UP001259832">
    <property type="component" value="Unassembled WGS sequence"/>
</dbReference>
<feature type="compositionally biased region" description="Acidic residues" evidence="1">
    <location>
        <begin position="171"/>
        <end position="196"/>
    </location>
</feature>
<keyword evidence="2" id="KW-1133">Transmembrane helix</keyword>
<keyword evidence="2" id="KW-0472">Membrane</keyword>
<accession>A0AAD9GI98</accession>
<evidence type="ECO:0000313" key="3">
    <source>
        <dbReference type="EMBL" id="KAK1938967.1"/>
    </source>
</evidence>
<proteinExistence type="predicted"/>
<dbReference type="EMBL" id="JASMQC010000017">
    <property type="protein sequence ID" value="KAK1938967.1"/>
    <property type="molecule type" value="Genomic_DNA"/>
</dbReference>
<gene>
    <name evidence="3" type="ORF">P3T76_009042</name>
</gene>